<dbReference type="SMART" id="SM00530">
    <property type="entry name" value="HTH_XRE"/>
    <property type="match status" value="1"/>
</dbReference>
<sequence length="119" mass="13384">MSEIVRKNIIKLRQIRGISQVQLAAKLNISAPALSKIETGVTILTLDRLMEIARALGTTASELIGETEKFLPNKYVEEIKVLKEVINNKDAEILILHKKLLSLYEDSIRLRKITECISA</sequence>
<dbReference type="PANTHER" id="PTHR46797">
    <property type="entry name" value="HTH-TYPE TRANSCRIPTIONAL REGULATOR"/>
    <property type="match status" value="1"/>
</dbReference>
<accession>A0A0D0G0F6</accession>
<evidence type="ECO:0000259" key="2">
    <source>
        <dbReference type="PROSITE" id="PS50943"/>
    </source>
</evidence>
<dbReference type="GO" id="GO:0003677">
    <property type="term" value="F:DNA binding"/>
    <property type="evidence" value="ECO:0007669"/>
    <property type="project" value="UniProtKB-KW"/>
</dbReference>
<keyword evidence="1" id="KW-0238">DNA-binding</keyword>
<dbReference type="OrthoDB" id="795038at2"/>
<feature type="domain" description="HTH cro/C1-type" evidence="2">
    <location>
        <begin position="9"/>
        <end position="63"/>
    </location>
</feature>
<gene>
    <name evidence="3" type="ORF">TH53_04435</name>
</gene>
<dbReference type="STRING" id="1503925.TH53_04435"/>
<keyword evidence="4" id="KW-1185">Reference proteome</keyword>
<proteinExistence type="predicted"/>
<dbReference type="CDD" id="cd00093">
    <property type="entry name" value="HTH_XRE"/>
    <property type="match status" value="1"/>
</dbReference>
<dbReference type="GO" id="GO:0003700">
    <property type="term" value="F:DNA-binding transcription factor activity"/>
    <property type="evidence" value="ECO:0007669"/>
    <property type="project" value="TreeGrafter"/>
</dbReference>
<evidence type="ECO:0000313" key="3">
    <source>
        <dbReference type="EMBL" id="KIO78269.1"/>
    </source>
</evidence>
<dbReference type="GO" id="GO:0005829">
    <property type="term" value="C:cytosol"/>
    <property type="evidence" value="ECO:0007669"/>
    <property type="project" value="TreeGrafter"/>
</dbReference>
<dbReference type="AlphaFoldDB" id="A0A0D0G0F6"/>
<dbReference type="EMBL" id="JXRA01000017">
    <property type="protein sequence ID" value="KIO78269.1"/>
    <property type="molecule type" value="Genomic_DNA"/>
</dbReference>
<dbReference type="InterPro" id="IPR001387">
    <property type="entry name" value="Cro/C1-type_HTH"/>
</dbReference>
<dbReference type="InterPro" id="IPR010982">
    <property type="entry name" value="Lambda_DNA-bd_dom_sf"/>
</dbReference>
<dbReference type="SUPFAM" id="SSF47413">
    <property type="entry name" value="lambda repressor-like DNA-binding domains"/>
    <property type="match status" value="1"/>
</dbReference>
<dbReference type="PANTHER" id="PTHR46797:SF1">
    <property type="entry name" value="METHYLPHOSPHONATE SYNTHASE"/>
    <property type="match status" value="1"/>
</dbReference>
<name>A0A0D0G0F6_9SPHI</name>
<evidence type="ECO:0000256" key="1">
    <source>
        <dbReference type="ARBA" id="ARBA00023125"/>
    </source>
</evidence>
<dbReference type="Proteomes" id="UP000032049">
    <property type="component" value="Unassembled WGS sequence"/>
</dbReference>
<dbReference type="InterPro" id="IPR050807">
    <property type="entry name" value="TransReg_Diox_bact_type"/>
</dbReference>
<dbReference type="Pfam" id="PF01381">
    <property type="entry name" value="HTH_3"/>
    <property type="match status" value="1"/>
</dbReference>
<reference evidence="3 4" key="1">
    <citation type="submission" date="2015-01" db="EMBL/GenBank/DDBJ databases">
        <title>Draft genome sequence of Pedobacter sp. NL19 isolated from sludge of an effluent treatment pond in an abandoned uranium mine.</title>
        <authorList>
            <person name="Santos T."/>
            <person name="Caetano T."/>
            <person name="Covas C."/>
            <person name="Cruz A."/>
            <person name="Mendo S."/>
        </authorList>
    </citation>
    <scope>NUCLEOTIDE SEQUENCE [LARGE SCALE GENOMIC DNA]</scope>
    <source>
        <strain evidence="3 4">NL19</strain>
    </source>
</reference>
<dbReference type="PROSITE" id="PS50943">
    <property type="entry name" value="HTH_CROC1"/>
    <property type="match status" value="1"/>
</dbReference>
<protein>
    <recommendedName>
        <fullName evidence="2">HTH cro/C1-type domain-containing protein</fullName>
    </recommendedName>
</protein>
<dbReference type="Gene3D" id="1.10.260.40">
    <property type="entry name" value="lambda repressor-like DNA-binding domains"/>
    <property type="match status" value="1"/>
</dbReference>
<organism evidence="3 4">
    <name type="scientific">Pedobacter lusitanus</name>
    <dbReference type="NCBI Taxonomy" id="1503925"/>
    <lineage>
        <taxon>Bacteria</taxon>
        <taxon>Pseudomonadati</taxon>
        <taxon>Bacteroidota</taxon>
        <taxon>Sphingobacteriia</taxon>
        <taxon>Sphingobacteriales</taxon>
        <taxon>Sphingobacteriaceae</taxon>
        <taxon>Pedobacter</taxon>
    </lineage>
</organism>
<evidence type="ECO:0000313" key="4">
    <source>
        <dbReference type="Proteomes" id="UP000032049"/>
    </source>
</evidence>
<comment type="caution">
    <text evidence="3">The sequence shown here is derived from an EMBL/GenBank/DDBJ whole genome shotgun (WGS) entry which is preliminary data.</text>
</comment>